<feature type="non-terminal residue" evidence="2">
    <location>
        <position position="81"/>
    </location>
</feature>
<dbReference type="EMBL" id="CADCUP010000031">
    <property type="protein sequence ID" value="CAA9374641.1"/>
    <property type="molecule type" value="Genomic_DNA"/>
</dbReference>
<gene>
    <name evidence="2" type="ORF">AVDCRST_MAG06-368</name>
</gene>
<protein>
    <submittedName>
        <fullName evidence="2">Uncharacterized protein</fullName>
    </submittedName>
</protein>
<sequence length="81" mass="9550">GHRRNRFRRRHLRPRLRPVPLAQGGSRLRPVRPGRRERGSGRHRVVLPRGDGAGLRTRPPVPRVPPQARRYRQHEPAERRV</sequence>
<dbReference type="AlphaFoldDB" id="A0A6J4N6S1"/>
<evidence type="ECO:0000313" key="2">
    <source>
        <dbReference type="EMBL" id="CAA9374641.1"/>
    </source>
</evidence>
<name>A0A6J4N6S1_9ACTN</name>
<feature type="non-terminal residue" evidence="2">
    <location>
        <position position="1"/>
    </location>
</feature>
<evidence type="ECO:0000256" key="1">
    <source>
        <dbReference type="SAM" id="MobiDB-lite"/>
    </source>
</evidence>
<proteinExistence type="predicted"/>
<feature type="region of interest" description="Disordered" evidence="1">
    <location>
        <begin position="1"/>
        <end position="81"/>
    </location>
</feature>
<organism evidence="2">
    <name type="scientific">uncultured Nocardioides sp</name>
    <dbReference type="NCBI Taxonomy" id="198441"/>
    <lineage>
        <taxon>Bacteria</taxon>
        <taxon>Bacillati</taxon>
        <taxon>Actinomycetota</taxon>
        <taxon>Actinomycetes</taxon>
        <taxon>Propionibacteriales</taxon>
        <taxon>Nocardioidaceae</taxon>
        <taxon>Nocardioides</taxon>
        <taxon>environmental samples</taxon>
    </lineage>
</organism>
<feature type="compositionally biased region" description="Low complexity" evidence="1">
    <location>
        <begin position="18"/>
        <end position="28"/>
    </location>
</feature>
<reference evidence="2" key="1">
    <citation type="submission" date="2020-02" db="EMBL/GenBank/DDBJ databases">
        <authorList>
            <person name="Meier V. D."/>
        </authorList>
    </citation>
    <scope>NUCLEOTIDE SEQUENCE</scope>
    <source>
        <strain evidence="2">AVDCRST_MAG06</strain>
    </source>
</reference>
<accession>A0A6J4N6S1</accession>
<feature type="compositionally biased region" description="Basic residues" evidence="1">
    <location>
        <begin position="1"/>
        <end position="16"/>
    </location>
</feature>